<dbReference type="AlphaFoldDB" id="A0A150XT03"/>
<feature type="transmembrane region" description="Helical" evidence="1">
    <location>
        <begin position="55"/>
        <end position="73"/>
    </location>
</feature>
<evidence type="ECO:0000313" key="2">
    <source>
        <dbReference type="EMBL" id="KYG81824.1"/>
    </source>
</evidence>
<dbReference type="InterPro" id="IPR029058">
    <property type="entry name" value="AB_hydrolase_fold"/>
</dbReference>
<dbReference type="OrthoDB" id="9808543at2"/>
<feature type="transmembrane region" description="Helical" evidence="1">
    <location>
        <begin position="25"/>
        <end position="49"/>
    </location>
</feature>
<feature type="transmembrane region" description="Helical" evidence="1">
    <location>
        <begin position="116"/>
        <end position="135"/>
    </location>
</feature>
<dbReference type="Gene3D" id="3.40.50.1820">
    <property type="entry name" value="alpha/beta hydrolase"/>
    <property type="match status" value="1"/>
</dbReference>
<protein>
    <recommendedName>
        <fullName evidence="4">Alpha/beta hydrolase</fullName>
    </recommendedName>
</protein>
<comment type="caution">
    <text evidence="2">The sequence shown here is derived from an EMBL/GenBank/DDBJ whole genome shotgun (WGS) entry which is preliminary data.</text>
</comment>
<dbReference type="STRING" id="279360.MB14_00050"/>
<evidence type="ECO:0008006" key="4">
    <source>
        <dbReference type="Google" id="ProtNLM"/>
    </source>
</evidence>
<feature type="transmembrane region" description="Helical" evidence="1">
    <location>
        <begin position="82"/>
        <end position="104"/>
    </location>
</feature>
<keyword evidence="1" id="KW-0472">Membrane</keyword>
<accession>A0A150XT03</accession>
<dbReference type="Proteomes" id="UP000075583">
    <property type="component" value="Unassembled WGS sequence"/>
</dbReference>
<evidence type="ECO:0000313" key="3">
    <source>
        <dbReference type="Proteomes" id="UP000075583"/>
    </source>
</evidence>
<reference evidence="2" key="1">
    <citation type="submission" date="2016-01" db="EMBL/GenBank/DDBJ databases">
        <title>Genome sequencing of Roseivirga ehrenbergii KMM 6017.</title>
        <authorList>
            <person name="Selvaratnam C."/>
            <person name="Thevarajoo S."/>
            <person name="Goh K.M."/>
            <person name="Ee R."/>
            <person name="Chan K.-G."/>
            <person name="Chong C.S."/>
        </authorList>
    </citation>
    <scope>NUCLEOTIDE SEQUENCE [LARGE SCALE GENOMIC DNA]</scope>
    <source>
        <strain evidence="2">KMM 6017</strain>
    </source>
</reference>
<dbReference type="RefSeq" id="WP_062587412.1">
    <property type="nucleotide sequence ID" value="NZ_LQZQ01000001.1"/>
</dbReference>
<keyword evidence="1" id="KW-1133">Transmembrane helix</keyword>
<proteinExistence type="predicted"/>
<name>A0A150XT03_ROSEK</name>
<keyword evidence="1" id="KW-0812">Transmembrane</keyword>
<dbReference type="SUPFAM" id="SSF53474">
    <property type="entry name" value="alpha/beta-Hydrolases"/>
    <property type="match status" value="1"/>
</dbReference>
<organism evidence="2 3">
    <name type="scientific">Roseivirga ehrenbergii (strain DSM 102268 / JCM 13514 / KCTC 12282 / NCIMB 14502 / KMM 6017)</name>
    <dbReference type="NCBI Taxonomy" id="279360"/>
    <lineage>
        <taxon>Bacteria</taxon>
        <taxon>Pseudomonadati</taxon>
        <taxon>Bacteroidota</taxon>
        <taxon>Cytophagia</taxon>
        <taxon>Cytophagales</taxon>
        <taxon>Roseivirgaceae</taxon>
        <taxon>Roseivirga</taxon>
    </lineage>
</organism>
<evidence type="ECO:0000256" key="1">
    <source>
        <dbReference type="SAM" id="Phobius"/>
    </source>
</evidence>
<gene>
    <name evidence="2" type="ORF">MB14_00050</name>
</gene>
<feature type="transmembrane region" description="Helical" evidence="1">
    <location>
        <begin position="147"/>
        <end position="167"/>
    </location>
</feature>
<keyword evidence="3" id="KW-1185">Reference proteome</keyword>
<dbReference type="EMBL" id="LQZQ01000001">
    <property type="protein sequence ID" value="KYG81824.1"/>
    <property type="molecule type" value="Genomic_DNA"/>
</dbReference>
<sequence>MASFFNRLRSVNKLPKGSNLSQTQLFIKGAFYGLLLLSLSFMVIGGLFFRNGISPYLQIPIYIIAGILGFYLFRWVGSALHLVVKGIPTIAVSLIIATLLTFHLADYMRFSWPGALVQNSLIIAIFVMVLLAGSLMNLVRGNRNKGLYSLFVIIALAIIAYPVYLLMDEGSNPHPIDFEQTKGPLLSEMGINNPGEKGTYHFDYFTYGNGTDERRPEYAEEVKYKTETVDASLIIPEWTGKKAKWRERYWGFGMKEFPINGRTWMPKKEGKLPLVLIVHGNHGMEHYSDPGYAYLGELLASKGFITVSVDENFINGTWSGDFGGKEMPARAWLLLKHLSQWRDWNNDETSDFFEKIDMDNIVLMGHSRGGEAVSIAAAYNKLSHFPDNALVEFDFNFGIQGIVAIAPTDARYFRRLDLENINFLSIQGAYDADEASFFGLRQYQRISYSDSVHRIKVGLYANQANHGQFNSIWGRHDFGGTSGWFMNTAPLITGEEQRQIAKTYIGAFTEYVFNQKTEYAPLFNNSATARDWLPEVVYVNNFQASENQILVDYEEDIVVTTTKNDIATISAQNLDVWYEQDLKMRDNGLQGTNAAIIGWNNDSSMVEKSYTLSFNEPVLLDSTSTLLFSFARADDSKIKMEDNDELNFTIELFSQNGDVASTTLSEHKKIAPKIKVKYMKFKAMNGSFGNNWELAMETFEIPFSEFSNLGNFEWSSLRLVFDQSSKGVIAVDNIGYRD</sequence>